<evidence type="ECO:0000313" key="1">
    <source>
        <dbReference type="EMBL" id="PNF59202.1"/>
    </source>
</evidence>
<dbReference type="RefSeq" id="WP_102820838.1">
    <property type="nucleotide sequence ID" value="NZ_JAMOHR010000009.1"/>
</dbReference>
<dbReference type="EMBL" id="POUM01000010">
    <property type="protein sequence ID" value="PNF59202.1"/>
    <property type="molecule type" value="Genomic_DNA"/>
</dbReference>
<sequence length="226" mass="25492">MSQANIPPALFSFPAQARVARVVPKSKIYQHGPVTSALRDKFVGQVEQITWAYKLAPETINLPARGGVAEIQVFDITQKTAELDEDVLRAIDRAIPLPIIFQLHHEQRTRMVAAFKRPSEADPSKWVIDGYFASDWLPTVSARQALPVTLDLQGLYEQILRSLLSSPARPGESLPEQLQRLNRLRGLHTEHAKLDARLHKEKQFNRKVVLNAQLREIQNEIADLSA</sequence>
<dbReference type="Pfam" id="PF14335">
    <property type="entry name" value="DUF4391"/>
    <property type="match status" value="1"/>
</dbReference>
<proteinExistence type="predicted"/>
<reference evidence="1 2" key="1">
    <citation type="submission" date="2018-01" db="EMBL/GenBank/DDBJ databases">
        <title>Denitrification phenotypes of diverse strains of Pseudomonas stutzeri.</title>
        <authorList>
            <person name="Milligan D.A."/>
            <person name="Bergaust L."/>
            <person name="Bakken L.R."/>
            <person name="Frostegard A."/>
        </authorList>
    </citation>
    <scope>NUCLEOTIDE SEQUENCE [LARGE SCALE GENOMIC DNA]</scope>
    <source>
        <strain evidence="1 2">CCUG 44592</strain>
    </source>
</reference>
<organism evidence="1 2">
    <name type="scientific">Stutzerimonas stutzeri</name>
    <name type="common">Pseudomonas stutzeri</name>
    <dbReference type="NCBI Taxonomy" id="316"/>
    <lineage>
        <taxon>Bacteria</taxon>
        <taxon>Pseudomonadati</taxon>
        <taxon>Pseudomonadota</taxon>
        <taxon>Gammaproteobacteria</taxon>
        <taxon>Pseudomonadales</taxon>
        <taxon>Pseudomonadaceae</taxon>
        <taxon>Stutzerimonas</taxon>
    </lineage>
</organism>
<protein>
    <submittedName>
        <fullName evidence="1">DUF4391 domain-containing protein</fullName>
    </submittedName>
</protein>
<comment type="caution">
    <text evidence="1">The sequence shown here is derived from an EMBL/GenBank/DDBJ whole genome shotgun (WGS) entry which is preliminary data.</text>
</comment>
<accession>A0A2N8RDM8</accession>
<name>A0A2N8RDM8_STUST</name>
<dbReference type="InterPro" id="IPR025503">
    <property type="entry name" value="DUF4391"/>
</dbReference>
<gene>
    <name evidence="1" type="ORF">CXK99_13140</name>
</gene>
<dbReference type="AlphaFoldDB" id="A0A2N8RDM8"/>
<dbReference type="Proteomes" id="UP000236003">
    <property type="component" value="Unassembled WGS sequence"/>
</dbReference>
<evidence type="ECO:0000313" key="2">
    <source>
        <dbReference type="Proteomes" id="UP000236003"/>
    </source>
</evidence>